<comment type="caution">
    <text evidence="2">The sequence shown here is derived from an EMBL/GenBank/DDBJ whole genome shotgun (WGS) entry which is preliminary data.</text>
</comment>
<evidence type="ECO:0000256" key="1">
    <source>
        <dbReference type="SAM" id="Coils"/>
    </source>
</evidence>
<keyword evidence="1" id="KW-0175">Coiled coil</keyword>
<organism evidence="2 3">
    <name type="scientific">Sphingobacterium corticis</name>
    <dbReference type="NCBI Taxonomy" id="1812823"/>
    <lineage>
        <taxon>Bacteria</taxon>
        <taxon>Pseudomonadati</taxon>
        <taxon>Bacteroidota</taxon>
        <taxon>Sphingobacteriia</taxon>
        <taxon>Sphingobacteriales</taxon>
        <taxon>Sphingobacteriaceae</taxon>
        <taxon>Sphingobacterium</taxon>
    </lineage>
</organism>
<proteinExistence type="predicted"/>
<evidence type="ECO:0000313" key="3">
    <source>
        <dbReference type="Proteomes" id="UP001597393"/>
    </source>
</evidence>
<feature type="coiled-coil region" evidence="1">
    <location>
        <begin position="44"/>
        <end position="78"/>
    </location>
</feature>
<keyword evidence="3" id="KW-1185">Reference proteome</keyword>
<accession>A0ABW5NLD0</accession>
<reference evidence="3" key="1">
    <citation type="journal article" date="2019" name="Int. J. Syst. Evol. Microbiol.">
        <title>The Global Catalogue of Microorganisms (GCM) 10K type strain sequencing project: providing services to taxonomists for standard genome sequencing and annotation.</title>
        <authorList>
            <consortium name="The Broad Institute Genomics Platform"/>
            <consortium name="The Broad Institute Genome Sequencing Center for Infectious Disease"/>
            <person name="Wu L."/>
            <person name="Ma J."/>
        </authorList>
    </citation>
    <scope>NUCLEOTIDE SEQUENCE [LARGE SCALE GENOMIC DNA]</scope>
    <source>
        <strain evidence="3">KCTC 42248</strain>
    </source>
</reference>
<dbReference type="Proteomes" id="UP001597393">
    <property type="component" value="Unassembled WGS sequence"/>
</dbReference>
<dbReference type="RefSeq" id="WP_380868975.1">
    <property type="nucleotide sequence ID" value="NZ_JBHUMA010000006.1"/>
</dbReference>
<evidence type="ECO:0008006" key="4">
    <source>
        <dbReference type="Google" id="ProtNLM"/>
    </source>
</evidence>
<sequence>MDANFREKLIAHCSKLIQEKLDQIQLSMDLAQDSLVNDTKSSAGDKYETSREMIQQDLDRLQKQLSEAKRDQQTLQSIIDLPAYSDKEAKHARLGSLVTTEVGVYFLGVGLGKVVCEGQTIFAISLQSPIGKLILGKQQGESFSFQQGTQTIKALV</sequence>
<dbReference type="EMBL" id="JBHUMA010000006">
    <property type="protein sequence ID" value="MFD2598844.1"/>
    <property type="molecule type" value="Genomic_DNA"/>
</dbReference>
<evidence type="ECO:0000313" key="2">
    <source>
        <dbReference type="EMBL" id="MFD2598844.1"/>
    </source>
</evidence>
<gene>
    <name evidence="2" type="ORF">ACFSQ3_07750</name>
</gene>
<protein>
    <recommendedName>
        <fullName evidence="4">3-oxoacyl-ACP synthase</fullName>
    </recommendedName>
</protein>
<name>A0ABW5NLD0_9SPHI</name>